<organism evidence="1 2">
    <name type="scientific">Staphylococcus haemolyticus (strain JCSC1435)</name>
    <dbReference type="NCBI Taxonomy" id="279808"/>
    <lineage>
        <taxon>Bacteria</taxon>
        <taxon>Bacillati</taxon>
        <taxon>Bacillota</taxon>
        <taxon>Bacilli</taxon>
        <taxon>Bacillales</taxon>
        <taxon>Staphylococcaceae</taxon>
        <taxon>Staphylococcus</taxon>
    </lineage>
</organism>
<reference evidence="1 2" key="1">
    <citation type="journal article" date="2005" name="J. Bacteriol.">
        <title>Whole-genome sequencing of Staphylococcus haemolyticus uncovers the extreme plasticity of its genome and the evolution of human-colonizing staphylococcal species.</title>
        <authorList>
            <person name="Takeuchi F."/>
            <person name="Watanabe S."/>
            <person name="Baba T."/>
            <person name="Yuzawa H."/>
            <person name="Ito T."/>
            <person name="Morimoto Y."/>
            <person name="Kuroda M."/>
            <person name="Cui L."/>
            <person name="Takahashi M."/>
            <person name="Ankai A."/>
            <person name="Baba S."/>
            <person name="Fukui S."/>
            <person name="Lee J.C."/>
            <person name="Hiramatsu K."/>
        </authorList>
    </citation>
    <scope>NUCLEOTIDE SEQUENCE [LARGE SCALE GENOMIC DNA]</scope>
    <source>
        <strain evidence="1 2">JCSC1435</strain>
    </source>
</reference>
<evidence type="ECO:0000313" key="2">
    <source>
        <dbReference type="Proteomes" id="UP000000543"/>
    </source>
</evidence>
<evidence type="ECO:0000313" key="1">
    <source>
        <dbReference type="EMBL" id="BAE04546.1"/>
    </source>
</evidence>
<gene>
    <name evidence="1" type="ordered locus">SH1237</name>
</gene>
<dbReference type="EMBL" id="AP006716">
    <property type="protein sequence ID" value="BAE04546.1"/>
    <property type="molecule type" value="Genomic_DNA"/>
</dbReference>
<sequence>MLTKYCRLKNFLKLMENAFKFKLLCYTIFIKYNI</sequence>
<dbReference type="HOGENOM" id="CLU_3376191_0_0_9"/>
<dbReference type="KEGG" id="sha:SH1237"/>
<accession>Q4L729</accession>
<proteinExistence type="predicted"/>
<name>Q4L729_STAHJ</name>
<dbReference type="Proteomes" id="UP000000543">
    <property type="component" value="Chromosome"/>
</dbReference>
<dbReference type="AlphaFoldDB" id="Q4L729"/>
<protein>
    <submittedName>
        <fullName evidence="1">Uncharacterized protein</fullName>
    </submittedName>
</protein>